<sequence>MQITAGLASEIKQDDSAFLEKLPVEIRHRIYELIFEDKVIAFMLSGGPKLRHCVCPSKGQKYHFLGYKIQDGSWCKCLTHDKDSTSKRLPLLLTCRQIYSESVDILWSHNTIHLQIMDSSDFRILSDLKSALSSRSFHAIRLLEISFLHACLDRRIQSLDDEWFDQWTSMWDVVKLAKGLLNIQAWVKMDQVSGNMLTVDQEARLFAPLMELDCMRAFNVEVTWPANEASEALLLDAPFHLVRNDEPIPDKPELVVETVDCSLGSS</sequence>
<dbReference type="PANTHER" id="PTHR38790">
    <property type="entry name" value="2EXR DOMAIN-CONTAINING PROTEIN-RELATED"/>
    <property type="match status" value="1"/>
</dbReference>
<dbReference type="Pfam" id="PF24864">
    <property type="entry name" value="DUF7730"/>
    <property type="match status" value="1"/>
</dbReference>
<gene>
    <name evidence="2" type="ORF">PENSUB_10666</name>
</gene>
<dbReference type="AlphaFoldDB" id="A0A1Q5T8D6"/>
<proteinExistence type="predicted"/>
<evidence type="ECO:0000313" key="2">
    <source>
        <dbReference type="EMBL" id="OKO96491.1"/>
    </source>
</evidence>
<protein>
    <recommendedName>
        <fullName evidence="1">DUF7730 domain-containing protein</fullName>
    </recommendedName>
</protein>
<dbReference type="EMBL" id="MNBE01000698">
    <property type="protein sequence ID" value="OKO96491.1"/>
    <property type="molecule type" value="Genomic_DNA"/>
</dbReference>
<keyword evidence="3" id="KW-1185">Reference proteome</keyword>
<dbReference type="InterPro" id="IPR056632">
    <property type="entry name" value="DUF7730"/>
</dbReference>
<dbReference type="STRING" id="1316194.A0A1Q5T8D6"/>
<name>A0A1Q5T8D6_9EURO</name>
<feature type="domain" description="DUF7730" evidence="1">
    <location>
        <begin position="12"/>
        <end position="228"/>
    </location>
</feature>
<dbReference type="Proteomes" id="UP000186955">
    <property type="component" value="Unassembled WGS sequence"/>
</dbReference>
<organism evidence="2 3">
    <name type="scientific">Penicillium subrubescens</name>
    <dbReference type="NCBI Taxonomy" id="1316194"/>
    <lineage>
        <taxon>Eukaryota</taxon>
        <taxon>Fungi</taxon>
        <taxon>Dikarya</taxon>
        <taxon>Ascomycota</taxon>
        <taxon>Pezizomycotina</taxon>
        <taxon>Eurotiomycetes</taxon>
        <taxon>Eurotiomycetidae</taxon>
        <taxon>Eurotiales</taxon>
        <taxon>Aspergillaceae</taxon>
        <taxon>Penicillium</taxon>
    </lineage>
</organism>
<evidence type="ECO:0000259" key="1">
    <source>
        <dbReference type="Pfam" id="PF24864"/>
    </source>
</evidence>
<evidence type="ECO:0000313" key="3">
    <source>
        <dbReference type="Proteomes" id="UP000186955"/>
    </source>
</evidence>
<accession>A0A1Q5T8D6</accession>
<comment type="caution">
    <text evidence="2">The sequence shown here is derived from an EMBL/GenBank/DDBJ whole genome shotgun (WGS) entry which is preliminary data.</text>
</comment>
<reference evidence="2 3" key="1">
    <citation type="submission" date="2016-10" db="EMBL/GenBank/DDBJ databases">
        <title>Genome sequence of the ascomycete fungus Penicillium subrubescens.</title>
        <authorList>
            <person name="De Vries R.P."/>
            <person name="Peng M."/>
            <person name="Dilokpimol A."/>
            <person name="Hilden K."/>
            <person name="Makela M.R."/>
            <person name="Grigoriev I."/>
            <person name="Riley R."/>
            <person name="Granchi Z."/>
        </authorList>
    </citation>
    <scope>NUCLEOTIDE SEQUENCE [LARGE SCALE GENOMIC DNA]</scope>
    <source>
        <strain evidence="2 3">CBS 132785</strain>
    </source>
</reference>